<organism evidence="2 3">
    <name type="scientific">Paenisporosarcina cavernae</name>
    <dbReference type="NCBI Taxonomy" id="2320858"/>
    <lineage>
        <taxon>Bacteria</taxon>
        <taxon>Bacillati</taxon>
        <taxon>Bacillota</taxon>
        <taxon>Bacilli</taxon>
        <taxon>Bacillales</taxon>
        <taxon>Caryophanaceae</taxon>
        <taxon>Paenisporosarcina</taxon>
    </lineage>
</organism>
<gene>
    <name evidence="2" type="ORF">D3873_09695</name>
</gene>
<dbReference type="KEGG" id="paek:D3873_09695"/>
<dbReference type="InterPro" id="IPR024207">
    <property type="entry name" value="CotJB_dom"/>
</dbReference>
<feature type="domain" description="Protein CotJB" evidence="1">
    <location>
        <begin position="8"/>
        <end position="75"/>
    </location>
</feature>
<evidence type="ECO:0000313" key="2">
    <source>
        <dbReference type="EMBL" id="AYC30132.1"/>
    </source>
</evidence>
<dbReference type="Pfam" id="PF12652">
    <property type="entry name" value="CotJB"/>
    <property type="match status" value="1"/>
</dbReference>
<accession>A0A385YX97</accession>
<protein>
    <recommendedName>
        <fullName evidence="1">Protein CotJB domain-containing protein</fullName>
    </recommendedName>
</protein>
<name>A0A385YX97_9BACL</name>
<dbReference type="AlphaFoldDB" id="A0A385YX97"/>
<evidence type="ECO:0000259" key="1">
    <source>
        <dbReference type="Pfam" id="PF12652"/>
    </source>
</evidence>
<dbReference type="OrthoDB" id="9804099at2"/>
<sequence>MTEEQRSALYQVQVADFIMLEWVLYLHTHPDDLEAKEKWQDATMQATEARCAYEAQYGPLINGTLECTTATPWPWHV</sequence>
<proteinExistence type="predicted"/>
<dbReference type="Proteomes" id="UP000265725">
    <property type="component" value="Chromosome"/>
</dbReference>
<keyword evidence="3" id="KW-1185">Reference proteome</keyword>
<reference evidence="3" key="1">
    <citation type="submission" date="2018-09" db="EMBL/GenBank/DDBJ databases">
        <authorList>
            <person name="Zhu H."/>
        </authorList>
    </citation>
    <scope>NUCLEOTIDE SEQUENCE [LARGE SCALE GENOMIC DNA]</scope>
    <source>
        <strain evidence="3">K2R23-3</strain>
    </source>
</reference>
<dbReference type="EMBL" id="CP032418">
    <property type="protein sequence ID" value="AYC30132.1"/>
    <property type="molecule type" value="Genomic_DNA"/>
</dbReference>
<evidence type="ECO:0000313" key="3">
    <source>
        <dbReference type="Proteomes" id="UP000265725"/>
    </source>
</evidence>
<dbReference type="RefSeq" id="WP_119883849.1">
    <property type="nucleotide sequence ID" value="NZ_CP032418.1"/>
</dbReference>